<feature type="domain" description="DUF112" evidence="2">
    <location>
        <begin position="20"/>
        <end position="441"/>
    </location>
</feature>
<organism evidence="3 4">
    <name type="scientific">Comamonas serinivorans</name>
    <dbReference type="NCBI Taxonomy" id="1082851"/>
    <lineage>
        <taxon>Bacteria</taxon>
        <taxon>Pseudomonadati</taxon>
        <taxon>Pseudomonadota</taxon>
        <taxon>Betaproteobacteria</taxon>
        <taxon>Burkholderiales</taxon>
        <taxon>Comamonadaceae</taxon>
        <taxon>Comamonas</taxon>
    </lineage>
</organism>
<feature type="transmembrane region" description="Helical" evidence="1">
    <location>
        <begin position="391"/>
        <end position="410"/>
    </location>
</feature>
<dbReference type="Pfam" id="PF01970">
    <property type="entry name" value="TctA"/>
    <property type="match status" value="1"/>
</dbReference>
<dbReference type="PANTHER" id="PTHR35342">
    <property type="entry name" value="TRICARBOXYLIC TRANSPORT PROTEIN"/>
    <property type="match status" value="1"/>
</dbReference>
<feature type="transmembrane region" description="Helical" evidence="1">
    <location>
        <begin position="20"/>
        <end position="39"/>
    </location>
</feature>
<accession>A0A1Y0ELV3</accession>
<evidence type="ECO:0000313" key="3">
    <source>
        <dbReference type="EMBL" id="ARU04421.1"/>
    </source>
</evidence>
<keyword evidence="1" id="KW-0812">Transmembrane</keyword>
<keyword evidence="4" id="KW-1185">Reference proteome</keyword>
<dbReference type="KEGG" id="cser:CCO03_06790"/>
<dbReference type="InterPro" id="IPR002823">
    <property type="entry name" value="DUF112_TM"/>
</dbReference>
<feature type="transmembrane region" description="Helical" evidence="1">
    <location>
        <begin position="51"/>
        <end position="71"/>
    </location>
</feature>
<feature type="transmembrane region" description="Helical" evidence="1">
    <location>
        <begin position="253"/>
        <end position="280"/>
    </location>
</feature>
<dbReference type="PANTHER" id="PTHR35342:SF5">
    <property type="entry name" value="TRICARBOXYLIC TRANSPORT PROTEIN"/>
    <property type="match status" value="1"/>
</dbReference>
<evidence type="ECO:0000256" key="1">
    <source>
        <dbReference type="SAM" id="Phobius"/>
    </source>
</evidence>
<dbReference type="OrthoDB" id="9781349at2"/>
<keyword evidence="1" id="KW-1133">Transmembrane helix</keyword>
<feature type="transmembrane region" description="Helical" evidence="1">
    <location>
        <begin position="358"/>
        <end position="384"/>
    </location>
</feature>
<feature type="transmembrane region" description="Helical" evidence="1">
    <location>
        <begin position="467"/>
        <end position="492"/>
    </location>
</feature>
<gene>
    <name evidence="3" type="ORF">CCO03_06790</name>
</gene>
<feature type="transmembrane region" description="Helical" evidence="1">
    <location>
        <begin position="318"/>
        <end position="338"/>
    </location>
</feature>
<protein>
    <recommendedName>
        <fullName evidence="2">DUF112 domain-containing protein</fullName>
    </recommendedName>
</protein>
<sequence>MELFDHLAMGFGVAFTMQNLLYCFIGCFLGTLIGVLPGLGPVTTIAMLLPATYALPPVSALIMLAGIYYGAQYGGSTTSILVNLPGEAASVVTVIDGYQMARKGRAGPALAAAGIGSFIAGCFGTLVLAGFAGPLTEVAFKFGPAEYFSLMVLGLIGAVVLASGSLLKAISMILLGLLLGLVGTDVNSGVARYSFDIPEMTDGIDFIVIAMGVFGYGEIIKNLSTPSAERAVFTAKVEHLYPSKEDWKLMTPAILRGTLLGASLGILPGGGALLSSFASYTIEKKTKLRPGEVPFGQGNIRGVAAPESANNAGSQTSFIPLLTLGIPPNAVMALMVGAMTIHNIQPGPQVMTSNPELFWGLIASMWLGNAMLIVLNLPLIGIWIKLLSVPYRWLFPAIVLFCAMGVYSTNNNSFDIWLVALFGIIGYIFVKLGCEPAPLLLGLILGPMMEENLRRALLLSRGDWSVLVTRPLSATLLGLAVALLVIVLLPAVKKSREEAFVDED</sequence>
<proteinExistence type="predicted"/>
<feature type="transmembrane region" description="Helical" evidence="1">
    <location>
        <begin position="416"/>
        <end position="446"/>
    </location>
</feature>
<dbReference type="RefSeq" id="WP_087278959.1">
    <property type="nucleotide sequence ID" value="NZ_CP021455.1"/>
</dbReference>
<feature type="transmembrane region" description="Helical" evidence="1">
    <location>
        <begin position="109"/>
        <end position="132"/>
    </location>
</feature>
<evidence type="ECO:0000313" key="4">
    <source>
        <dbReference type="Proteomes" id="UP000196138"/>
    </source>
</evidence>
<dbReference type="AlphaFoldDB" id="A0A1Y0ELV3"/>
<dbReference type="Proteomes" id="UP000196138">
    <property type="component" value="Chromosome"/>
</dbReference>
<reference evidence="3 4" key="1">
    <citation type="submission" date="2017-05" db="EMBL/GenBank/DDBJ databases">
        <authorList>
            <person name="Song R."/>
            <person name="Chenine A.L."/>
            <person name="Ruprecht R.M."/>
        </authorList>
    </citation>
    <scope>NUCLEOTIDE SEQUENCE [LARGE SCALE GENOMIC DNA]</scope>
    <source>
        <strain evidence="3 4">DSM 26136</strain>
    </source>
</reference>
<keyword evidence="1" id="KW-0472">Membrane</keyword>
<name>A0A1Y0ELV3_9BURK</name>
<evidence type="ECO:0000259" key="2">
    <source>
        <dbReference type="Pfam" id="PF01970"/>
    </source>
</evidence>
<feature type="transmembrane region" description="Helical" evidence="1">
    <location>
        <begin position="152"/>
        <end position="182"/>
    </location>
</feature>
<dbReference type="EMBL" id="CP021455">
    <property type="protein sequence ID" value="ARU04421.1"/>
    <property type="molecule type" value="Genomic_DNA"/>
</dbReference>